<dbReference type="PROSITE" id="PS00497">
    <property type="entry name" value="TYROSINASE_1"/>
    <property type="match status" value="2"/>
</dbReference>
<feature type="domain" description="Tyrosinase copper-binding" evidence="9">
    <location>
        <begin position="411"/>
        <end position="428"/>
    </location>
</feature>
<feature type="domain" description="Tyrosinase copper-binding" evidence="10">
    <location>
        <begin position="556"/>
        <end position="567"/>
    </location>
</feature>
<dbReference type="OrthoDB" id="6054574at2759"/>
<dbReference type="GO" id="GO:0016491">
    <property type="term" value="F:oxidoreductase activity"/>
    <property type="evidence" value="ECO:0007669"/>
    <property type="project" value="InterPro"/>
</dbReference>
<organism evidence="11 12">
    <name type="scientific">Candidula unifasciata</name>
    <dbReference type="NCBI Taxonomy" id="100452"/>
    <lineage>
        <taxon>Eukaryota</taxon>
        <taxon>Metazoa</taxon>
        <taxon>Spiralia</taxon>
        <taxon>Lophotrochozoa</taxon>
        <taxon>Mollusca</taxon>
        <taxon>Gastropoda</taxon>
        <taxon>Heterobranchia</taxon>
        <taxon>Euthyneura</taxon>
        <taxon>Panpulmonata</taxon>
        <taxon>Eupulmonata</taxon>
        <taxon>Stylommatophora</taxon>
        <taxon>Helicina</taxon>
        <taxon>Helicoidea</taxon>
        <taxon>Geomitridae</taxon>
        <taxon>Candidula</taxon>
    </lineage>
</organism>
<evidence type="ECO:0000256" key="6">
    <source>
        <dbReference type="ARBA" id="ARBA00023157"/>
    </source>
</evidence>
<dbReference type="EMBL" id="CAJHNH020005212">
    <property type="protein sequence ID" value="CAG5132270.1"/>
    <property type="molecule type" value="Genomic_DNA"/>
</dbReference>
<comment type="caution">
    <text evidence="11">The sequence shown here is derived from an EMBL/GenBank/DDBJ whole genome shotgun (WGS) entry which is preliminary data.</text>
</comment>
<evidence type="ECO:0000256" key="1">
    <source>
        <dbReference type="ARBA" id="ARBA00002958"/>
    </source>
</evidence>
<evidence type="ECO:0000259" key="10">
    <source>
        <dbReference type="PROSITE" id="PS00498"/>
    </source>
</evidence>
<feature type="domain" description="Tyrosinase copper-binding" evidence="9">
    <location>
        <begin position="829"/>
        <end position="846"/>
    </location>
</feature>
<sequence length="1025" mass="117998">LTIGIPYWDWTRPMTGLPAVARDPLVVDGDGRSATENSWFQGRVIIDGVEHKTARAVDPRLFQKVAPGEQTFLFEQILNALEYHNYCQFEVQMEVAHNSIHYLVGGRNKYSMSHLEYSSYDPLFFLHHSNVDRIYSVYQALQQGRGHTPGPGCTGECENCDVQQFQTPLEPFSRESNPFPITRENSRPRQAHDSQKLGYKFENLSLGGYDLSGLARLLQEKISHDRAFAAFRLYGIKTSVNVRVKVCTRVSGSRKQEICKSAGDFFILGGPLEMPWVFAKPFYFDITKTVLNLGLNLTESYQVKTDLYSVNGTRLPGNSLPAPQVHFRPAKGKQDPPLPHRDNEKVIPTGISVRKDADRLTREEIYELREALQKFQNDRSIDGYQAMAEFHGEPGKCPSPTALRRLACCIHGIPTFPHWHRLFVVQFEDGLRRRGAQIGVPYWDWTKPNTLVPALAAELTFTDPYNNEEKINPFHGAEILFLNKSIHTSRNVSASLTQTPVFGDHTELYDQFLLALEQDNFCDFEVQFEIAHNFIHALVGGSQHYSMASLKYTAFDPLFYLHHSNTDRIWAIWQALQRYRGKPYNSANCAIGGLRKPLTPFSLTSDVNPDPVTRENSLPFKVFDYRGKFHYHYDNLEFNGLSIPQLARVLEQKKTRDRVFVGFLLHGVHQSALVKFYICMSEENCNNLAGEFYLLGDPNEMDWTYDRLYKYDITQRLEELSLHYDDHYYVRYEVLSLNGSVINEGSLFDTRVLRTAGTSHLYRQEYRQQVTTASHVRRDLESLNEGEVESLRSALRHIQNDHTYENIASFHGMPGLCQHEGRSTGCCVHGRPTFPAWHRLYVKQVETALLNRGSNVAVPYWDWTRPFTKLPDLINEAAYFNSRQQTFEPNPFFSGAVANEQSSTIRNPRPELFNNEELYEQTLLALEQDNFCDFEIQFEVLHNRLHSLLGGRARFSMASLDYAAFDPVFFLHHSNTDRIWAIWQELQRYRDLAYNEADCALNLMRTPLLPFGGKTADRYSLTFRY</sequence>
<evidence type="ECO:0000256" key="2">
    <source>
        <dbReference type="ARBA" id="ARBA00022448"/>
    </source>
</evidence>
<evidence type="ECO:0000259" key="9">
    <source>
        <dbReference type="PROSITE" id="PS00497"/>
    </source>
</evidence>
<dbReference type="InterPro" id="IPR036848">
    <property type="entry name" value="Haemocyanin_C_sf"/>
</dbReference>
<feature type="compositionally biased region" description="Basic and acidic residues" evidence="8">
    <location>
        <begin position="332"/>
        <end position="344"/>
    </location>
</feature>
<evidence type="ECO:0000256" key="3">
    <source>
        <dbReference type="ARBA" id="ARBA00022621"/>
    </source>
</evidence>
<dbReference type="InterPro" id="IPR050316">
    <property type="entry name" value="Tyrosinase/Hemocyanin"/>
</dbReference>
<protein>
    <recommendedName>
        <fullName evidence="9 10">Tyrosinase copper-binding domain-containing protein</fullName>
    </recommendedName>
</protein>
<comment type="function">
    <text evidence="1">Hemocyanins are copper-containing oxygen carriers occurring freely dissolved in the hemolymph of many mollusks and arthropods.</text>
</comment>
<accession>A0A8S3ZW76</accession>
<reference evidence="11" key="1">
    <citation type="submission" date="2021-04" db="EMBL/GenBank/DDBJ databases">
        <authorList>
            <consortium name="Molecular Ecology Group"/>
        </authorList>
    </citation>
    <scope>NUCLEOTIDE SEQUENCE</scope>
</reference>
<dbReference type="Pfam" id="PF00264">
    <property type="entry name" value="Tyrosinase"/>
    <property type="match status" value="3"/>
</dbReference>
<feature type="domain" description="Tyrosinase copper-binding" evidence="10">
    <location>
        <begin position="966"/>
        <end position="977"/>
    </location>
</feature>
<keyword evidence="7" id="KW-0325">Glycoprotein</keyword>
<dbReference type="SUPFAM" id="SSF81277">
    <property type="entry name" value="C-terminal domain of mollusc hemocyanin"/>
    <property type="match status" value="2"/>
</dbReference>
<feature type="non-terminal residue" evidence="11">
    <location>
        <position position="1025"/>
    </location>
</feature>
<keyword evidence="4" id="KW-0479">Metal-binding</keyword>
<evidence type="ECO:0000256" key="4">
    <source>
        <dbReference type="ARBA" id="ARBA00022723"/>
    </source>
</evidence>
<dbReference type="InterPro" id="IPR008922">
    <property type="entry name" value="Di-copper_centre_dom_sf"/>
</dbReference>
<keyword evidence="5" id="KW-0186">Copper</keyword>
<feature type="region of interest" description="Disordered" evidence="8">
    <location>
        <begin position="321"/>
        <end position="344"/>
    </location>
</feature>
<evidence type="ECO:0000256" key="8">
    <source>
        <dbReference type="SAM" id="MobiDB-lite"/>
    </source>
</evidence>
<feature type="non-terminal residue" evidence="11">
    <location>
        <position position="1"/>
    </location>
</feature>
<name>A0A8S3ZW76_9EUPU</name>
<dbReference type="GO" id="GO:0046872">
    <property type="term" value="F:metal ion binding"/>
    <property type="evidence" value="ECO:0007669"/>
    <property type="project" value="UniProtKB-KW"/>
</dbReference>
<dbReference type="PRINTS" id="PR00092">
    <property type="entry name" value="TYROSINASE"/>
</dbReference>
<keyword evidence="2" id="KW-0813">Transport</keyword>
<feature type="domain" description="Tyrosinase copper-binding" evidence="10">
    <location>
        <begin position="121"/>
        <end position="132"/>
    </location>
</feature>
<dbReference type="AlphaFoldDB" id="A0A8S3ZW76"/>
<keyword evidence="6" id="KW-1015">Disulfide bond</keyword>
<dbReference type="InterPro" id="IPR002227">
    <property type="entry name" value="Tyrosinase_Cu-bd"/>
</dbReference>
<keyword evidence="3" id="KW-0561">Oxygen transport</keyword>
<dbReference type="Proteomes" id="UP000678393">
    <property type="component" value="Unassembled WGS sequence"/>
</dbReference>
<evidence type="ECO:0000256" key="5">
    <source>
        <dbReference type="ARBA" id="ARBA00023008"/>
    </source>
</evidence>
<keyword evidence="12" id="KW-1185">Reference proteome</keyword>
<dbReference type="InterPro" id="IPR028999">
    <property type="entry name" value="Beta-sandwich_Haemocyanin"/>
</dbReference>
<proteinExistence type="predicted"/>
<dbReference type="Gene3D" id="2.60.310.10">
    <property type="entry name" value="Haemocyanin C-terminal domain"/>
    <property type="match status" value="2"/>
</dbReference>
<evidence type="ECO:0000256" key="7">
    <source>
        <dbReference type="ARBA" id="ARBA00023180"/>
    </source>
</evidence>
<dbReference type="Gene3D" id="1.10.1280.10">
    <property type="entry name" value="Di-copper center containing domain from catechol oxidase"/>
    <property type="match status" value="3"/>
</dbReference>
<evidence type="ECO:0000313" key="12">
    <source>
        <dbReference type="Proteomes" id="UP000678393"/>
    </source>
</evidence>
<dbReference type="GO" id="GO:0005344">
    <property type="term" value="F:oxygen carrier activity"/>
    <property type="evidence" value="ECO:0007669"/>
    <property type="project" value="UniProtKB-KW"/>
</dbReference>
<gene>
    <name evidence="11" type="ORF">CUNI_LOCUS17828</name>
</gene>
<dbReference type="SUPFAM" id="SSF48056">
    <property type="entry name" value="Di-copper centre-containing domain"/>
    <property type="match status" value="3"/>
</dbReference>
<dbReference type="PROSITE" id="PS00498">
    <property type="entry name" value="TYROSINASE_2"/>
    <property type="match status" value="3"/>
</dbReference>
<evidence type="ECO:0000313" key="11">
    <source>
        <dbReference type="EMBL" id="CAG5132270.1"/>
    </source>
</evidence>
<dbReference type="PANTHER" id="PTHR11474">
    <property type="entry name" value="TYROSINASE FAMILY MEMBER"/>
    <property type="match status" value="1"/>
</dbReference>
<dbReference type="Pfam" id="PF14830">
    <property type="entry name" value="Haemocyan_bet_s"/>
    <property type="match status" value="2"/>
</dbReference>